<keyword evidence="5" id="KW-0238">DNA-binding</keyword>
<dbReference type="Proteomes" id="UP000054321">
    <property type="component" value="Unassembled WGS sequence"/>
</dbReference>
<dbReference type="Pfam" id="PF00172">
    <property type="entry name" value="Zn_clus"/>
    <property type="match status" value="1"/>
</dbReference>
<dbReference type="GO" id="GO:0008270">
    <property type="term" value="F:zinc ion binding"/>
    <property type="evidence" value="ECO:0007669"/>
    <property type="project" value="InterPro"/>
</dbReference>
<dbReference type="STRING" id="913774.A0A0C3CSY5"/>
<evidence type="ECO:0000256" key="6">
    <source>
        <dbReference type="ARBA" id="ARBA00023163"/>
    </source>
</evidence>
<proteinExistence type="predicted"/>
<dbReference type="PANTHER" id="PTHR31313">
    <property type="entry name" value="TY1 ENHANCER ACTIVATOR"/>
    <property type="match status" value="1"/>
</dbReference>
<name>A0A0C3CSY5_OIDMZ</name>
<evidence type="ECO:0000313" key="10">
    <source>
        <dbReference type="EMBL" id="KIM92797.1"/>
    </source>
</evidence>
<evidence type="ECO:0000259" key="9">
    <source>
        <dbReference type="PROSITE" id="PS50048"/>
    </source>
</evidence>
<dbReference type="EMBL" id="KN832905">
    <property type="protein sequence ID" value="KIM92797.1"/>
    <property type="molecule type" value="Genomic_DNA"/>
</dbReference>
<keyword evidence="2" id="KW-0479">Metal-binding</keyword>
<keyword evidence="11" id="KW-1185">Reference proteome</keyword>
<reference evidence="11" key="2">
    <citation type="submission" date="2015-01" db="EMBL/GenBank/DDBJ databases">
        <title>Evolutionary Origins and Diversification of the Mycorrhizal Mutualists.</title>
        <authorList>
            <consortium name="DOE Joint Genome Institute"/>
            <consortium name="Mycorrhizal Genomics Consortium"/>
            <person name="Kohler A."/>
            <person name="Kuo A."/>
            <person name="Nagy L.G."/>
            <person name="Floudas D."/>
            <person name="Copeland A."/>
            <person name="Barry K.W."/>
            <person name="Cichocki N."/>
            <person name="Veneault-Fourrey C."/>
            <person name="LaButti K."/>
            <person name="Lindquist E.A."/>
            <person name="Lipzen A."/>
            <person name="Lundell T."/>
            <person name="Morin E."/>
            <person name="Murat C."/>
            <person name="Riley R."/>
            <person name="Ohm R."/>
            <person name="Sun H."/>
            <person name="Tunlid A."/>
            <person name="Henrissat B."/>
            <person name="Grigoriev I.V."/>
            <person name="Hibbett D.S."/>
            <person name="Martin F."/>
        </authorList>
    </citation>
    <scope>NUCLEOTIDE SEQUENCE [LARGE SCALE GENOMIC DNA]</scope>
    <source>
        <strain evidence="11">Zn</strain>
    </source>
</reference>
<evidence type="ECO:0000256" key="3">
    <source>
        <dbReference type="ARBA" id="ARBA00022833"/>
    </source>
</evidence>
<protein>
    <recommendedName>
        <fullName evidence="9">Zn(2)-C6 fungal-type domain-containing protein</fullName>
    </recommendedName>
</protein>
<evidence type="ECO:0000313" key="11">
    <source>
        <dbReference type="Proteomes" id="UP000054321"/>
    </source>
</evidence>
<dbReference type="InParanoid" id="A0A0C3CSY5"/>
<dbReference type="InterPro" id="IPR001138">
    <property type="entry name" value="Zn2Cys6_DnaBD"/>
</dbReference>
<evidence type="ECO:0000256" key="5">
    <source>
        <dbReference type="ARBA" id="ARBA00023125"/>
    </source>
</evidence>
<accession>A0A0C3CSY5</accession>
<dbReference type="SUPFAM" id="SSF57701">
    <property type="entry name" value="Zn2/Cys6 DNA-binding domain"/>
    <property type="match status" value="1"/>
</dbReference>
<dbReference type="InterPro" id="IPR007219">
    <property type="entry name" value="XnlR_reg_dom"/>
</dbReference>
<feature type="region of interest" description="Disordered" evidence="8">
    <location>
        <begin position="69"/>
        <end position="90"/>
    </location>
</feature>
<dbReference type="SMART" id="SM00906">
    <property type="entry name" value="Fungal_trans"/>
    <property type="match status" value="1"/>
</dbReference>
<dbReference type="AlphaFoldDB" id="A0A0C3CSY5"/>
<sequence>KKSAFSCDPCRRRKVKCGGEQPSCRRCITRNETCLYKLPPTLSYTQTLENKVKELERLVSELRHAPASFIQNTSIEPPRSAQSSPTPDKKTISKLAGNFEGLTFDDKGRITYHGATSFFQLPTPTAQDDNPKSCPLDIPTGLDDRGSRRERLVNNAWQQRVLETSFETPEPFQFLLEVHWCWIQPLFNFVYRPAFTRDMEQLGRYYSHTLLNAMLSHSVRWCKNDARISQLLSRFDDGNLFSRQARTLLFEELTLGHCTVPTVQTLLLLSAQECSAGNRTQAWLYSGMAFRLIEDMGICIDGQKYASTVELSDEDIEIRHRLFWSCYFWDKMISLYLGRLPTLQHSTVSPPHIMLDDSAENELWTPHGIVYPQGIEYIPTQAHSISCFMRMCQLSEIFNQILIHIYNPMGQNSEMEINNCLASEGEALMRWWQDLPDFLRIDFKALPSQCPPSHIVTLNCLYFTFKILLYRPMLFRRLSGQRRPDPSHLVECISSAVAIISIFDLFRRTFGEGYCVLSLSYSVYTAASIFLLQIQASTYQDDQTLRRLQFCTGVLERVKIFNPVLENSLTLIMQALSKLGIDL</sequence>
<dbReference type="HOGENOM" id="CLU_007003_4_1_1"/>
<evidence type="ECO:0000256" key="8">
    <source>
        <dbReference type="SAM" id="MobiDB-lite"/>
    </source>
</evidence>
<evidence type="ECO:0000256" key="7">
    <source>
        <dbReference type="ARBA" id="ARBA00023242"/>
    </source>
</evidence>
<keyword evidence="3" id="KW-0862">Zinc</keyword>
<feature type="compositionally biased region" description="Polar residues" evidence="8">
    <location>
        <begin position="69"/>
        <end position="86"/>
    </location>
</feature>
<dbReference type="PROSITE" id="PS50048">
    <property type="entry name" value="ZN2_CY6_FUNGAL_2"/>
    <property type="match status" value="1"/>
</dbReference>
<dbReference type="CDD" id="cd12148">
    <property type="entry name" value="fungal_TF_MHR"/>
    <property type="match status" value="1"/>
</dbReference>
<keyword evidence="7" id="KW-0539">Nucleus</keyword>
<feature type="non-terminal residue" evidence="10">
    <location>
        <position position="1"/>
    </location>
</feature>
<evidence type="ECO:0000256" key="1">
    <source>
        <dbReference type="ARBA" id="ARBA00004123"/>
    </source>
</evidence>
<dbReference type="SMART" id="SM00066">
    <property type="entry name" value="GAL4"/>
    <property type="match status" value="1"/>
</dbReference>
<dbReference type="Pfam" id="PF04082">
    <property type="entry name" value="Fungal_trans"/>
    <property type="match status" value="1"/>
</dbReference>
<reference evidence="10 11" key="1">
    <citation type="submission" date="2014-04" db="EMBL/GenBank/DDBJ databases">
        <authorList>
            <consortium name="DOE Joint Genome Institute"/>
            <person name="Kuo A."/>
            <person name="Martino E."/>
            <person name="Perotto S."/>
            <person name="Kohler A."/>
            <person name="Nagy L.G."/>
            <person name="Floudas D."/>
            <person name="Copeland A."/>
            <person name="Barry K.W."/>
            <person name="Cichocki N."/>
            <person name="Veneault-Fourrey C."/>
            <person name="LaButti K."/>
            <person name="Lindquist E.A."/>
            <person name="Lipzen A."/>
            <person name="Lundell T."/>
            <person name="Morin E."/>
            <person name="Murat C."/>
            <person name="Sun H."/>
            <person name="Tunlid A."/>
            <person name="Henrissat B."/>
            <person name="Grigoriev I.V."/>
            <person name="Hibbett D.S."/>
            <person name="Martin F."/>
            <person name="Nordberg H.P."/>
            <person name="Cantor M.N."/>
            <person name="Hua S.X."/>
        </authorList>
    </citation>
    <scope>NUCLEOTIDE SEQUENCE [LARGE SCALE GENOMIC DNA]</scope>
    <source>
        <strain evidence="10 11">Zn</strain>
    </source>
</reference>
<dbReference type="PROSITE" id="PS00463">
    <property type="entry name" value="ZN2_CY6_FUNGAL_1"/>
    <property type="match status" value="1"/>
</dbReference>
<dbReference type="InterPro" id="IPR051615">
    <property type="entry name" value="Transcr_Regulatory_Elem"/>
</dbReference>
<dbReference type="GO" id="GO:0005634">
    <property type="term" value="C:nucleus"/>
    <property type="evidence" value="ECO:0007669"/>
    <property type="project" value="UniProtKB-SubCell"/>
</dbReference>
<keyword evidence="4" id="KW-0805">Transcription regulation</keyword>
<feature type="domain" description="Zn(2)-C6 fungal-type" evidence="9">
    <location>
        <begin position="6"/>
        <end position="36"/>
    </location>
</feature>
<gene>
    <name evidence="10" type="ORF">OIDMADRAFT_73708</name>
</gene>
<evidence type="ECO:0000256" key="4">
    <source>
        <dbReference type="ARBA" id="ARBA00023015"/>
    </source>
</evidence>
<dbReference type="GO" id="GO:0006351">
    <property type="term" value="P:DNA-templated transcription"/>
    <property type="evidence" value="ECO:0007669"/>
    <property type="project" value="InterPro"/>
</dbReference>
<keyword evidence="6" id="KW-0804">Transcription</keyword>
<evidence type="ECO:0000256" key="2">
    <source>
        <dbReference type="ARBA" id="ARBA00022723"/>
    </source>
</evidence>
<dbReference type="CDD" id="cd00067">
    <property type="entry name" value="GAL4"/>
    <property type="match status" value="1"/>
</dbReference>
<comment type="subcellular location">
    <subcellularLocation>
        <location evidence="1">Nucleus</location>
    </subcellularLocation>
</comment>
<dbReference type="PANTHER" id="PTHR31313:SF85">
    <property type="entry name" value="ZN(II)2CYS6 TRANSCRIPTION FACTOR (EUROFUNG)"/>
    <property type="match status" value="1"/>
</dbReference>
<dbReference type="Gene3D" id="4.10.240.10">
    <property type="entry name" value="Zn(2)-C6 fungal-type DNA-binding domain"/>
    <property type="match status" value="1"/>
</dbReference>
<organism evidence="10 11">
    <name type="scientific">Oidiodendron maius (strain Zn)</name>
    <dbReference type="NCBI Taxonomy" id="913774"/>
    <lineage>
        <taxon>Eukaryota</taxon>
        <taxon>Fungi</taxon>
        <taxon>Dikarya</taxon>
        <taxon>Ascomycota</taxon>
        <taxon>Pezizomycotina</taxon>
        <taxon>Leotiomycetes</taxon>
        <taxon>Leotiomycetes incertae sedis</taxon>
        <taxon>Myxotrichaceae</taxon>
        <taxon>Oidiodendron</taxon>
    </lineage>
</organism>
<dbReference type="GO" id="GO:0003677">
    <property type="term" value="F:DNA binding"/>
    <property type="evidence" value="ECO:0007669"/>
    <property type="project" value="UniProtKB-KW"/>
</dbReference>
<dbReference type="InterPro" id="IPR036864">
    <property type="entry name" value="Zn2-C6_fun-type_DNA-bd_sf"/>
</dbReference>
<dbReference type="OrthoDB" id="4161332at2759"/>
<feature type="non-terminal residue" evidence="10">
    <location>
        <position position="583"/>
    </location>
</feature>
<dbReference type="GO" id="GO:0000981">
    <property type="term" value="F:DNA-binding transcription factor activity, RNA polymerase II-specific"/>
    <property type="evidence" value="ECO:0007669"/>
    <property type="project" value="InterPro"/>
</dbReference>